<reference evidence="6 7" key="1">
    <citation type="submission" date="2018-06" db="EMBL/GenBank/DDBJ databases">
        <authorList>
            <consortium name="Pathogen Informatics"/>
            <person name="Doyle S."/>
        </authorList>
    </citation>
    <scope>NUCLEOTIDE SEQUENCE [LARGE SCALE GENOMIC DNA]</scope>
    <source>
        <strain evidence="6 7">NCTC11647</strain>
    </source>
</reference>
<dbReference type="Gene3D" id="2.120.10.10">
    <property type="match status" value="1"/>
</dbReference>
<dbReference type="GO" id="GO:0033691">
    <property type="term" value="F:sialic acid binding"/>
    <property type="evidence" value="ECO:0007669"/>
    <property type="project" value="InterPro"/>
</dbReference>
<feature type="domain" description="Vibrio cholerae neuraminidase lectin-like" evidence="4">
    <location>
        <begin position="65"/>
        <end position="216"/>
    </location>
</feature>
<accession>A0A2T3QJW3</accession>
<evidence type="ECO:0000313" key="6">
    <source>
        <dbReference type="EMBL" id="SPY43754.1"/>
    </source>
</evidence>
<dbReference type="GO" id="GO:0006689">
    <property type="term" value="P:ganglioside catabolic process"/>
    <property type="evidence" value="ECO:0007669"/>
    <property type="project" value="TreeGrafter"/>
</dbReference>
<proteinExistence type="inferred from homology"/>
<dbReference type="InterPro" id="IPR036278">
    <property type="entry name" value="Sialidase_sf"/>
</dbReference>
<organism evidence="6 7">
    <name type="scientific">Photobacterium damselae</name>
    <dbReference type="NCBI Taxonomy" id="38293"/>
    <lineage>
        <taxon>Bacteria</taxon>
        <taxon>Pseudomonadati</taxon>
        <taxon>Pseudomonadota</taxon>
        <taxon>Gammaproteobacteria</taxon>
        <taxon>Vibrionales</taxon>
        <taxon>Vibrionaceae</taxon>
        <taxon>Photobacterium</taxon>
    </lineage>
</organism>
<feature type="domain" description="Sialidase" evidence="5">
    <location>
        <begin position="562"/>
        <end position="746"/>
    </location>
</feature>
<dbReference type="Proteomes" id="UP000251647">
    <property type="component" value="Unassembled WGS sequence"/>
</dbReference>
<keyword evidence="6" id="KW-0326">Glycosidase</keyword>
<name>A0A2T3QJW3_PHODM</name>
<comment type="similarity">
    <text evidence="2">Belongs to the glycosyl hydrolase 33 family.</text>
</comment>
<dbReference type="CDD" id="cd15482">
    <property type="entry name" value="Sialidase_non-viral"/>
    <property type="match status" value="2"/>
</dbReference>
<evidence type="ECO:0000259" key="5">
    <source>
        <dbReference type="Pfam" id="PF13088"/>
    </source>
</evidence>
<dbReference type="InterPro" id="IPR011040">
    <property type="entry name" value="Sialidase"/>
</dbReference>
<dbReference type="PANTHER" id="PTHR10628:SF30">
    <property type="entry name" value="EXO-ALPHA-SIALIDASE"/>
    <property type="match status" value="1"/>
</dbReference>
<dbReference type="EMBL" id="UATL01000005">
    <property type="protein sequence ID" value="SPY43754.1"/>
    <property type="molecule type" value="Genomic_DNA"/>
</dbReference>
<feature type="domain" description="Vibrio cholerae neuraminidase lectin-like" evidence="4">
    <location>
        <begin position="345"/>
        <end position="542"/>
    </location>
</feature>
<keyword evidence="6" id="KW-0378">Hydrolase</keyword>
<dbReference type="PANTHER" id="PTHR10628">
    <property type="entry name" value="SIALIDASE"/>
    <property type="match status" value="1"/>
</dbReference>
<dbReference type="InterPro" id="IPR015344">
    <property type="entry name" value="VCNA_lectin-like_dom"/>
</dbReference>
<dbReference type="OrthoDB" id="7294637at2"/>
<dbReference type="GO" id="GO:0016020">
    <property type="term" value="C:membrane"/>
    <property type="evidence" value="ECO:0007669"/>
    <property type="project" value="TreeGrafter"/>
</dbReference>
<dbReference type="RefSeq" id="WP_005305077.1">
    <property type="nucleotide sequence ID" value="NZ_JBPASG010000011.1"/>
</dbReference>
<evidence type="ECO:0000313" key="7">
    <source>
        <dbReference type="Proteomes" id="UP000251647"/>
    </source>
</evidence>
<dbReference type="Pfam" id="PF13088">
    <property type="entry name" value="BNR_2"/>
    <property type="match status" value="1"/>
</dbReference>
<dbReference type="SUPFAM" id="SSF50939">
    <property type="entry name" value="Sialidases"/>
    <property type="match status" value="1"/>
</dbReference>
<dbReference type="GO" id="GO:0005737">
    <property type="term" value="C:cytoplasm"/>
    <property type="evidence" value="ECO:0007669"/>
    <property type="project" value="TreeGrafter"/>
</dbReference>
<evidence type="ECO:0000256" key="2">
    <source>
        <dbReference type="ARBA" id="ARBA00009348"/>
    </source>
</evidence>
<dbReference type="AlphaFoldDB" id="A0A2T3QJW3"/>
<gene>
    <name evidence="6" type="primary">nanH</name>
    <name evidence="6" type="ORF">NCTC11647_02686</name>
</gene>
<dbReference type="GO" id="GO:0004308">
    <property type="term" value="F:exo-alpha-sialidase activity"/>
    <property type="evidence" value="ECO:0007669"/>
    <property type="project" value="UniProtKB-EC"/>
</dbReference>
<dbReference type="GO" id="GO:0009313">
    <property type="term" value="P:oligosaccharide catabolic process"/>
    <property type="evidence" value="ECO:0007669"/>
    <property type="project" value="TreeGrafter"/>
</dbReference>
<evidence type="ECO:0000256" key="3">
    <source>
        <dbReference type="ARBA" id="ARBA00012733"/>
    </source>
</evidence>
<dbReference type="Pfam" id="PF09264">
    <property type="entry name" value="Sial-lect-inser"/>
    <property type="match status" value="2"/>
</dbReference>
<evidence type="ECO:0000256" key="1">
    <source>
        <dbReference type="ARBA" id="ARBA00000427"/>
    </source>
</evidence>
<dbReference type="SUPFAM" id="SSF49899">
    <property type="entry name" value="Concanavalin A-like lectins/glucanases"/>
    <property type="match status" value="2"/>
</dbReference>
<dbReference type="InterPro" id="IPR013320">
    <property type="entry name" value="ConA-like_dom_sf"/>
</dbReference>
<dbReference type="Gene3D" id="2.60.120.200">
    <property type="match status" value="2"/>
</dbReference>
<sequence>MRVFKKRLLTGCILSFLSAPLAAHVYQFIPSDNPTNDEPIEQGWNNYLSNSGYGEAVVNQGVDEWYVNGNDGRANWTITPTTELNNQATRYGWTLSTEMRVVSGGYITNYYANGQHRFLPIISLQNGNLVAEFEGRSGATILASGDDVHGYHKYDIVFHPGPNPTASFFFDGVLIKSDWQGHPSSQNMIAWGNGSSSQAGEAYYRSITFTISGDPVFSTPDRIPSLVTSSQTPGTVAIFAEKRMGGGDPGAVTNTNDIITRISKDYGRTWGPEVNLTEQINLNDEYDFSDPRPIYLPQQDTITVSYVRWPTDAAQNGDKIKPWMASGVFYSTYDVANDTWSAPINVSSHVKEKTLQIVGWSGSEFYSKSLDEISSQNSWSLQSKLKIYNGKDNDLVVANGTKQYKISFAVNENGLVAYLDDQNSAKLIRTTIQNIAGFINVAMDFDPVTQTAQLTIDDAVVGTLSGIPSADKHILFGQTNAAHDGRLHIANINLNVNGQRVIDYDAETLTDINPNEMNNTPESQGWSKHKSGRAYSFYGVASVNPGPGHGIELKHQTEVTGNNNGRIIYPAITLDKYFLNVASVFSDDQGVTWDMASHLPVPYRWLPNRLETLEPSETDIVELNNGDILLTARLDFNQTVNNINYGPRHQFISHDGGMTWHMPENYGYQQFSNLSKNTVDASITRFTESDGSNYLLFTNPIGDLANNSGRENLGLWMSFDEGASWQGPIQLVNGGSAYSDIYQLDNENAMVIVEDNSRKIRVLTVPVTKIKQLLQ</sequence>
<evidence type="ECO:0000259" key="4">
    <source>
        <dbReference type="Pfam" id="PF09264"/>
    </source>
</evidence>
<dbReference type="InterPro" id="IPR026856">
    <property type="entry name" value="Sialidase_fam"/>
</dbReference>
<comment type="catalytic activity">
    <reaction evidence="1">
        <text>Hydrolysis of alpha-(2-&gt;3)-, alpha-(2-&gt;6)-, alpha-(2-&gt;8)- glycosidic linkages of terminal sialic acid residues in oligosaccharides, glycoproteins, glycolipids, colominic acid and synthetic substrates.</text>
        <dbReference type="EC" id="3.2.1.18"/>
    </reaction>
</comment>
<protein>
    <recommendedName>
        <fullName evidence="3">exo-alpha-sialidase</fullName>
        <ecNumber evidence="3">3.2.1.18</ecNumber>
    </recommendedName>
</protein>
<dbReference type="EC" id="3.2.1.18" evidence="3"/>